<sequence>MPSISPPWVVTTLAESISDWPRHLADLVDGEDVQRWQRVVATRYAPALIGDERDGQARPGGLRAVLAGDERVVASWPCFVDDDPLPLPAPAGVQVRANGAWSQGLMALTDRSLALTHETRAARCARFVWPRAQVRAVNRLRFALSMLSMTSSGDGYEVLLGANAQRVLFRVALGVRDLDVPALLRGVW</sequence>
<protein>
    <submittedName>
        <fullName evidence="1">Uncharacterized protein</fullName>
    </submittedName>
</protein>
<evidence type="ECO:0000313" key="2">
    <source>
        <dbReference type="Proteomes" id="UP000293852"/>
    </source>
</evidence>
<comment type="caution">
    <text evidence="1">The sequence shown here is derived from an EMBL/GenBank/DDBJ whole genome shotgun (WGS) entry which is preliminary data.</text>
</comment>
<gene>
    <name evidence="1" type="ORF">EV386_2768</name>
</gene>
<organism evidence="1 2">
    <name type="scientific">Xylanimonas ulmi</name>
    <dbReference type="NCBI Taxonomy" id="228973"/>
    <lineage>
        <taxon>Bacteria</taxon>
        <taxon>Bacillati</taxon>
        <taxon>Actinomycetota</taxon>
        <taxon>Actinomycetes</taxon>
        <taxon>Micrococcales</taxon>
        <taxon>Promicromonosporaceae</taxon>
        <taxon>Xylanimonas</taxon>
    </lineage>
</organism>
<dbReference type="Proteomes" id="UP000293852">
    <property type="component" value="Unassembled WGS sequence"/>
</dbReference>
<dbReference type="EMBL" id="SGWX01000001">
    <property type="protein sequence ID" value="RZS62435.1"/>
    <property type="molecule type" value="Genomic_DNA"/>
</dbReference>
<dbReference type="RefSeq" id="WP_130415879.1">
    <property type="nucleotide sequence ID" value="NZ_SGWX01000001.1"/>
</dbReference>
<keyword evidence="2" id="KW-1185">Reference proteome</keyword>
<dbReference type="AlphaFoldDB" id="A0A4Q7M3E5"/>
<evidence type="ECO:0000313" key="1">
    <source>
        <dbReference type="EMBL" id="RZS62435.1"/>
    </source>
</evidence>
<accession>A0A4Q7M3E5</accession>
<name>A0A4Q7M3E5_9MICO</name>
<proteinExistence type="predicted"/>
<reference evidence="1 2" key="1">
    <citation type="submission" date="2019-02" db="EMBL/GenBank/DDBJ databases">
        <title>Sequencing the genomes of 1000 actinobacteria strains.</title>
        <authorList>
            <person name="Klenk H.-P."/>
        </authorList>
    </citation>
    <scope>NUCLEOTIDE SEQUENCE [LARGE SCALE GENOMIC DNA]</scope>
    <source>
        <strain evidence="1 2">DSM 16932</strain>
    </source>
</reference>